<proteinExistence type="predicted"/>
<evidence type="ECO:0000256" key="1">
    <source>
        <dbReference type="SAM" id="MobiDB-lite"/>
    </source>
</evidence>
<dbReference type="OrthoDB" id="128924at2759"/>
<accession>A0A2G2VSV5</accession>
<dbReference type="Proteomes" id="UP000224567">
    <property type="component" value="Unassembled WGS sequence"/>
</dbReference>
<organism evidence="2 3">
    <name type="scientific">Capsicum baccatum</name>
    <name type="common">Peruvian pepper</name>
    <dbReference type="NCBI Taxonomy" id="33114"/>
    <lineage>
        <taxon>Eukaryota</taxon>
        <taxon>Viridiplantae</taxon>
        <taxon>Streptophyta</taxon>
        <taxon>Embryophyta</taxon>
        <taxon>Tracheophyta</taxon>
        <taxon>Spermatophyta</taxon>
        <taxon>Magnoliopsida</taxon>
        <taxon>eudicotyledons</taxon>
        <taxon>Gunneridae</taxon>
        <taxon>Pentapetalae</taxon>
        <taxon>asterids</taxon>
        <taxon>lamiids</taxon>
        <taxon>Solanales</taxon>
        <taxon>Solanaceae</taxon>
        <taxon>Solanoideae</taxon>
        <taxon>Capsiceae</taxon>
        <taxon>Capsicum</taxon>
    </lineage>
</organism>
<dbReference type="PANTHER" id="PTHR31580:SF29">
    <property type="entry name" value="FILAMENT-LIKE PLANT PROTEIN ISOFORM X1"/>
    <property type="match status" value="1"/>
</dbReference>
<protein>
    <submittedName>
        <fullName evidence="2">Uncharacterized protein</fullName>
    </submittedName>
</protein>
<gene>
    <name evidence="2" type="ORF">CQW23_23770</name>
</gene>
<sequence length="242" mass="26333">MSLRSDPLKETPENDNQSPEVTSKAATIDNEAKESPNKLIEKLSAALVNVSAKEYLVKQHAKVAEEAVAGIAEQSADPDGNTDKQFPNEQDMDAAEQNTNQDGNVNERSPNDHDVGFAEQSADPDGDTNEQVQISVKGLACGPSGHKHCVTSRDGISGRYICDNMVPKRTETESSPSKGTSKAARLYPPLYELALEALSQSGAEYDEHREEGYFKRDDADANSPSIKELVKAFSIDRYPMGM</sequence>
<reference evidence="2 3" key="1">
    <citation type="journal article" date="2017" name="Genome Biol.">
        <title>New reference genome sequences of hot pepper reveal the massive evolution of plant disease-resistance genes by retroduplication.</title>
        <authorList>
            <person name="Kim S."/>
            <person name="Park J."/>
            <person name="Yeom S.I."/>
            <person name="Kim Y.M."/>
            <person name="Seo E."/>
            <person name="Kim K.T."/>
            <person name="Kim M.S."/>
            <person name="Lee J.M."/>
            <person name="Cheong K."/>
            <person name="Shin H.S."/>
            <person name="Kim S.B."/>
            <person name="Han K."/>
            <person name="Lee J."/>
            <person name="Park M."/>
            <person name="Lee H.A."/>
            <person name="Lee H.Y."/>
            <person name="Lee Y."/>
            <person name="Oh S."/>
            <person name="Lee J.H."/>
            <person name="Choi E."/>
            <person name="Choi E."/>
            <person name="Lee S.E."/>
            <person name="Jeon J."/>
            <person name="Kim H."/>
            <person name="Choi G."/>
            <person name="Song H."/>
            <person name="Lee J."/>
            <person name="Lee S.C."/>
            <person name="Kwon J.K."/>
            <person name="Lee H.Y."/>
            <person name="Koo N."/>
            <person name="Hong Y."/>
            <person name="Kim R.W."/>
            <person name="Kang W.H."/>
            <person name="Huh J.H."/>
            <person name="Kang B.C."/>
            <person name="Yang T.J."/>
            <person name="Lee Y.H."/>
            <person name="Bennetzen J.L."/>
            <person name="Choi D."/>
        </authorList>
    </citation>
    <scope>NUCLEOTIDE SEQUENCE [LARGE SCALE GENOMIC DNA]</scope>
    <source>
        <strain evidence="3">cv. PBC81</strain>
    </source>
</reference>
<reference evidence="3" key="2">
    <citation type="journal article" date="2017" name="J. Anim. Genet.">
        <title>Multiple reference genome sequences of hot pepper reveal the massive evolution of plant disease resistance genes by retroduplication.</title>
        <authorList>
            <person name="Kim S."/>
            <person name="Park J."/>
            <person name="Yeom S.-I."/>
            <person name="Kim Y.-M."/>
            <person name="Seo E."/>
            <person name="Kim K.-T."/>
            <person name="Kim M.-S."/>
            <person name="Lee J.M."/>
            <person name="Cheong K."/>
            <person name="Shin H.-S."/>
            <person name="Kim S.-B."/>
            <person name="Han K."/>
            <person name="Lee J."/>
            <person name="Park M."/>
            <person name="Lee H.-A."/>
            <person name="Lee H.-Y."/>
            <person name="Lee Y."/>
            <person name="Oh S."/>
            <person name="Lee J.H."/>
            <person name="Choi E."/>
            <person name="Choi E."/>
            <person name="Lee S.E."/>
            <person name="Jeon J."/>
            <person name="Kim H."/>
            <person name="Choi G."/>
            <person name="Song H."/>
            <person name="Lee J."/>
            <person name="Lee S.-C."/>
            <person name="Kwon J.-K."/>
            <person name="Lee H.-Y."/>
            <person name="Koo N."/>
            <person name="Hong Y."/>
            <person name="Kim R.W."/>
            <person name="Kang W.-H."/>
            <person name="Huh J.H."/>
            <person name="Kang B.-C."/>
            <person name="Yang T.-J."/>
            <person name="Lee Y.-H."/>
            <person name="Bennetzen J.L."/>
            <person name="Choi D."/>
        </authorList>
    </citation>
    <scope>NUCLEOTIDE SEQUENCE [LARGE SCALE GENOMIC DNA]</scope>
    <source>
        <strain evidence="3">cv. PBC81</strain>
    </source>
</reference>
<feature type="compositionally biased region" description="Polar residues" evidence="1">
    <location>
        <begin position="14"/>
        <end position="25"/>
    </location>
</feature>
<dbReference type="PANTHER" id="PTHR31580">
    <property type="entry name" value="FILAMENT-LIKE PLANT PROTEIN 4"/>
    <property type="match status" value="1"/>
</dbReference>
<keyword evidence="3" id="KW-1185">Reference proteome</keyword>
<comment type="caution">
    <text evidence="2">The sequence shown here is derived from an EMBL/GenBank/DDBJ whole genome shotgun (WGS) entry which is preliminary data.</text>
</comment>
<evidence type="ECO:0000313" key="2">
    <source>
        <dbReference type="EMBL" id="PHT36070.1"/>
    </source>
</evidence>
<feature type="compositionally biased region" description="Basic and acidic residues" evidence="1">
    <location>
        <begin position="1"/>
        <end position="12"/>
    </location>
</feature>
<dbReference type="EMBL" id="MLFT02000010">
    <property type="protein sequence ID" value="PHT36070.1"/>
    <property type="molecule type" value="Genomic_DNA"/>
</dbReference>
<feature type="region of interest" description="Disordered" evidence="1">
    <location>
        <begin position="69"/>
        <end position="130"/>
    </location>
</feature>
<dbReference type="AlphaFoldDB" id="A0A2G2VSV5"/>
<feature type="compositionally biased region" description="Polar residues" evidence="1">
    <location>
        <begin position="96"/>
        <end position="108"/>
    </location>
</feature>
<evidence type="ECO:0000313" key="3">
    <source>
        <dbReference type="Proteomes" id="UP000224567"/>
    </source>
</evidence>
<feature type="region of interest" description="Disordered" evidence="1">
    <location>
        <begin position="1"/>
        <end position="35"/>
    </location>
</feature>
<dbReference type="STRING" id="33114.A0A2G2VSV5"/>
<name>A0A2G2VSV5_CAPBA</name>